<feature type="domain" description="Pyruvate:ferredoxin oxidoreductase core" evidence="5">
    <location>
        <begin position="475"/>
        <end position="548"/>
    </location>
</feature>
<keyword evidence="7" id="KW-1185">Reference proteome</keyword>
<dbReference type="Gene3D" id="3.40.50.920">
    <property type="match status" value="1"/>
</dbReference>
<feature type="domain" description="Pyruvate/ketoisovalerate oxidoreductase catalytic" evidence="3">
    <location>
        <begin position="14"/>
        <end position="175"/>
    </location>
</feature>
<sequence length="580" mass="63216">MKTEITFKIGGQQGEGIDSTGEVLAVTLMQQGYQIASYKHFASRIKGGHTYYHIRASCDKVYYWGDTTDILVALDQESYEHNISAMSAGGYVLMATNQEEKVAEADGCTVLYVNFTRLAEELGNKIIRNMVALGAAAYLMGLHYELFKPLVEKKFLRKGQALVDLNISALKAGYEHVQQLGLSPFQLAPVQSQDQALLSGNEAFAFGAIAAGCRFLSAYPITPASEIMEYMKSHLPKVGGVAVQAEDELAGILMAIGAGYAGVRALTSTSGPGFSLKTEAIGLAGISETPVVIVNSQRGGPGTGLPTKYEQGDLNTMLYAGHGDIPRIVLAPSTVEECLTMASLAFNLAERYQCPVIVALDLVLSLNKQTCPDFRAEHFEPIDRGKLLSEAELEALGEFHFKRYRLTEDGISPRAIPGQRGGVHPANSNEHSETGHITELPEMRQAMMNKRLGKLTQFKMRGYEFIGGEERSVQTLFVGFGSTRGVLTEVVKDLQDQGEDAGLAHIKVLYPFQAEGLSELARQAEKIVVVENNWSGQLAGLLAKELQIGHKIHKICKADGDPFTKADIMQHYHQLVKEVV</sequence>
<dbReference type="PANTHER" id="PTHR32154">
    <property type="entry name" value="PYRUVATE-FLAVODOXIN OXIDOREDUCTASE-RELATED"/>
    <property type="match status" value="1"/>
</dbReference>
<dbReference type="InterPro" id="IPR033412">
    <property type="entry name" value="PFOR_II"/>
</dbReference>
<dbReference type="InterPro" id="IPR019752">
    <property type="entry name" value="Pyrv/ketoisovalerate_OxRed_cat"/>
</dbReference>
<dbReference type="InterPro" id="IPR002869">
    <property type="entry name" value="Pyrv_flavodox_OxRed_cen"/>
</dbReference>
<gene>
    <name evidence="6" type="ORF">J2S00_003526</name>
</gene>
<accession>A0ABU0CWE4</accession>
<dbReference type="InterPro" id="IPR029061">
    <property type="entry name" value="THDP-binding"/>
</dbReference>
<evidence type="ECO:0000256" key="1">
    <source>
        <dbReference type="ARBA" id="ARBA00023002"/>
    </source>
</evidence>
<comment type="caution">
    <text evidence="6">The sequence shown here is derived from an EMBL/GenBank/DDBJ whole genome shotgun (WGS) entry which is preliminary data.</text>
</comment>
<dbReference type="GO" id="GO:0047553">
    <property type="term" value="F:2-oxoglutarate synthase activity"/>
    <property type="evidence" value="ECO:0007669"/>
    <property type="project" value="UniProtKB-EC"/>
</dbReference>
<feature type="region of interest" description="Disordered" evidence="2">
    <location>
        <begin position="414"/>
        <end position="434"/>
    </location>
</feature>
<dbReference type="InterPro" id="IPR050722">
    <property type="entry name" value="Pyruvate:ferred/Flavod_OxRd"/>
</dbReference>
<dbReference type="CDD" id="cd07034">
    <property type="entry name" value="TPP_PYR_PFOR_IOR-alpha_like"/>
    <property type="match status" value="1"/>
</dbReference>
<evidence type="ECO:0000313" key="7">
    <source>
        <dbReference type="Proteomes" id="UP001232445"/>
    </source>
</evidence>
<dbReference type="SUPFAM" id="SSF53323">
    <property type="entry name" value="Pyruvate-ferredoxin oxidoreductase, PFOR, domain III"/>
    <property type="match status" value="1"/>
</dbReference>
<dbReference type="Pfam" id="PF01558">
    <property type="entry name" value="POR"/>
    <property type="match status" value="1"/>
</dbReference>
<name>A0ABU0CWE4_9BACI</name>
<evidence type="ECO:0000259" key="5">
    <source>
        <dbReference type="Pfam" id="PF17147"/>
    </source>
</evidence>
<dbReference type="NCBIfam" id="TIGR03710">
    <property type="entry name" value="OAFO_sf"/>
    <property type="match status" value="1"/>
</dbReference>
<dbReference type="SUPFAM" id="SSF52922">
    <property type="entry name" value="TK C-terminal domain-like"/>
    <property type="match status" value="1"/>
</dbReference>
<dbReference type="Gene3D" id="3.40.50.970">
    <property type="match status" value="1"/>
</dbReference>
<dbReference type="RefSeq" id="WP_307342780.1">
    <property type="nucleotide sequence ID" value="NZ_JAUSUQ010000017.1"/>
</dbReference>
<dbReference type="SUPFAM" id="SSF52518">
    <property type="entry name" value="Thiamin diphosphate-binding fold (THDP-binding)"/>
    <property type="match status" value="1"/>
</dbReference>
<evidence type="ECO:0000256" key="2">
    <source>
        <dbReference type="SAM" id="MobiDB-lite"/>
    </source>
</evidence>
<evidence type="ECO:0000259" key="3">
    <source>
        <dbReference type="Pfam" id="PF01558"/>
    </source>
</evidence>
<dbReference type="EMBL" id="JAUSUQ010000017">
    <property type="protein sequence ID" value="MDQ0340700.1"/>
    <property type="molecule type" value="Genomic_DNA"/>
</dbReference>
<evidence type="ECO:0000313" key="6">
    <source>
        <dbReference type="EMBL" id="MDQ0340700.1"/>
    </source>
</evidence>
<dbReference type="Proteomes" id="UP001232445">
    <property type="component" value="Unassembled WGS sequence"/>
</dbReference>
<dbReference type="Pfam" id="PF17147">
    <property type="entry name" value="PFOR_II"/>
    <property type="match status" value="1"/>
</dbReference>
<protein>
    <submittedName>
        <fullName evidence="6">2-oxoglutarate ferredoxin oxidoreductase subunit alpha</fullName>
        <ecNumber evidence="6">1.2.7.11</ecNumber>
        <ecNumber evidence="6">1.2.7.3</ecNumber>
    </submittedName>
</protein>
<feature type="domain" description="Pyruvate flavodoxin/ferredoxin oxidoreductase pyrimidine binding" evidence="4">
    <location>
        <begin position="207"/>
        <end position="448"/>
    </location>
</feature>
<organism evidence="6 7">
    <name type="scientific">Caldalkalibacillus uzonensis</name>
    <dbReference type="NCBI Taxonomy" id="353224"/>
    <lineage>
        <taxon>Bacteria</taxon>
        <taxon>Bacillati</taxon>
        <taxon>Bacillota</taxon>
        <taxon>Bacilli</taxon>
        <taxon>Bacillales</taxon>
        <taxon>Bacillaceae</taxon>
        <taxon>Caldalkalibacillus</taxon>
    </lineage>
</organism>
<dbReference type="InterPro" id="IPR002880">
    <property type="entry name" value="Pyrv_Fd/Flavodoxin_OxRdtase_N"/>
</dbReference>
<dbReference type="EC" id="1.2.7.3" evidence="6"/>
<dbReference type="Pfam" id="PF01855">
    <property type="entry name" value="POR_N"/>
    <property type="match status" value="1"/>
</dbReference>
<evidence type="ECO:0000259" key="4">
    <source>
        <dbReference type="Pfam" id="PF01855"/>
    </source>
</evidence>
<proteinExistence type="predicted"/>
<dbReference type="PANTHER" id="PTHR32154:SF20">
    <property type="entry name" value="2-OXOGLUTARATE OXIDOREDUCTASE SUBUNIT KORA"/>
    <property type="match status" value="1"/>
</dbReference>
<dbReference type="EC" id="1.2.7.11" evidence="6"/>
<keyword evidence="1 6" id="KW-0560">Oxidoreductase</keyword>
<dbReference type="InterPro" id="IPR009014">
    <property type="entry name" value="Transketo_C/PFOR_II"/>
</dbReference>
<dbReference type="InterPro" id="IPR022367">
    <property type="entry name" value="2-oxoacid/accept_OxRdtase_asu"/>
</dbReference>
<reference evidence="6 7" key="1">
    <citation type="submission" date="2023-07" db="EMBL/GenBank/DDBJ databases">
        <title>Genomic Encyclopedia of Type Strains, Phase IV (KMG-IV): sequencing the most valuable type-strain genomes for metagenomic binning, comparative biology and taxonomic classification.</title>
        <authorList>
            <person name="Goeker M."/>
        </authorList>
    </citation>
    <scope>NUCLEOTIDE SEQUENCE [LARGE SCALE GENOMIC DNA]</scope>
    <source>
        <strain evidence="6 7">DSM 17740</strain>
    </source>
</reference>
<dbReference type="Gene3D" id="3.40.920.10">
    <property type="entry name" value="Pyruvate-ferredoxin oxidoreductase, PFOR, domain III"/>
    <property type="match status" value="1"/>
</dbReference>